<reference evidence="1 2" key="1">
    <citation type="submission" date="2021-07" db="EMBL/GenBank/DDBJ databases">
        <title>Mesonia aestuariivivens sp. nov., isolated from a tidal flat.</title>
        <authorList>
            <person name="Kim Y.-O."/>
            <person name="Yoon J.-H."/>
        </authorList>
    </citation>
    <scope>NUCLEOTIDE SEQUENCE [LARGE SCALE GENOMIC DNA]</scope>
    <source>
        <strain evidence="1 2">JHPTF-M18</strain>
    </source>
</reference>
<name>A0ABS6W0C2_9FLAO</name>
<evidence type="ECO:0000313" key="2">
    <source>
        <dbReference type="Proteomes" id="UP000719267"/>
    </source>
</evidence>
<protein>
    <submittedName>
        <fullName evidence="1">Uncharacterized protein</fullName>
    </submittedName>
</protein>
<dbReference type="EMBL" id="JAHWDF010000004">
    <property type="protein sequence ID" value="MBW2961284.1"/>
    <property type="molecule type" value="Genomic_DNA"/>
</dbReference>
<organism evidence="1 2">
    <name type="scientific">Mesonia aestuariivivens</name>
    <dbReference type="NCBI Taxonomy" id="2796128"/>
    <lineage>
        <taxon>Bacteria</taxon>
        <taxon>Pseudomonadati</taxon>
        <taxon>Bacteroidota</taxon>
        <taxon>Flavobacteriia</taxon>
        <taxon>Flavobacteriales</taxon>
        <taxon>Flavobacteriaceae</taxon>
        <taxon>Mesonia</taxon>
    </lineage>
</organism>
<keyword evidence="2" id="KW-1185">Reference proteome</keyword>
<sequence length="191" mass="22531">MRNEIFKYKTIAEYLLVEDKTLIDIVLQNVAPKKVISINYQGNYYDLKPRVNDLFEIEYKWIIKIKQSLHINTLNSVKEIISAVFPLHTDMQFFNCSVFDVFAAYAWIIEEMEVIAEAEMQKLYKKPTQKQINAGIEEFDQLDDIPAIDGLANGDLEKWEKVLEQPYGKVMRKMLLSRIQSEYDEQYMKTK</sequence>
<gene>
    <name evidence="1" type="ORF">KW502_05680</name>
</gene>
<evidence type="ECO:0000313" key="1">
    <source>
        <dbReference type="EMBL" id="MBW2961284.1"/>
    </source>
</evidence>
<accession>A0ABS6W0C2</accession>
<dbReference type="Proteomes" id="UP000719267">
    <property type="component" value="Unassembled WGS sequence"/>
</dbReference>
<comment type="caution">
    <text evidence="1">The sequence shown here is derived from an EMBL/GenBank/DDBJ whole genome shotgun (WGS) entry which is preliminary data.</text>
</comment>
<proteinExistence type="predicted"/>
<dbReference type="RefSeq" id="WP_219039564.1">
    <property type="nucleotide sequence ID" value="NZ_JAHWDF010000004.1"/>
</dbReference>